<keyword evidence="6" id="KW-0732">Signal</keyword>
<dbReference type="GO" id="GO:0005886">
    <property type="term" value="C:plasma membrane"/>
    <property type="evidence" value="ECO:0007669"/>
    <property type="project" value="TreeGrafter"/>
</dbReference>
<dbReference type="Pfam" id="PF01957">
    <property type="entry name" value="NfeD"/>
    <property type="match status" value="1"/>
</dbReference>
<dbReference type="Pfam" id="PF25145">
    <property type="entry name" value="NfeD1b_N"/>
    <property type="match status" value="1"/>
</dbReference>
<dbReference type="Gene3D" id="2.40.50.140">
    <property type="entry name" value="Nucleic acid-binding proteins"/>
    <property type="match status" value="1"/>
</dbReference>
<comment type="subcellular location">
    <subcellularLocation>
        <location evidence="1">Membrane</location>
        <topology evidence="1">Multi-pass membrane protein</topology>
    </subcellularLocation>
</comment>
<organism evidence="10 11">
    <name type="scientific">Stieleria bergensis</name>
    <dbReference type="NCBI Taxonomy" id="2528025"/>
    <lineage>
        <taxon>Bacteria</taxon>
        <taxon>Pseudomonadati</taxon>
        <taxon>Planctomycetota</taxon>
        <taxon>Planctomycetia</taxon>
        <taxon>Pirellulales</taxon>
        <taxon>Pirellulaceae</taxon>
        <taxon>Stieleria</taxon>
    </lineage>
</organism>
<evidence type="ECO:0000256" key="4">
    <source>
        <dbReference type="ARBA" id="ARBA00023136"/>
    </source>
</evidence>
<keyword evidence="11" id="KW-1185">Reference proteome</keyword>
<dbReference type="InterPro" id="IPR029045">
    <property type="entry name" value="ClpP/crotonase-like_dom_sf"/>
</dbReference>
<feature type="domain" description="NfeD-like C-terminal" evidence="7">
    <location>
        <begin position="453"/>
        <end position="505"/>
    </location>
</feature>
<keyword evidence="4 5" id="KW-0472">Membrane</keyword>
<evidence type="ECO:0000313" key="11">
    <source>
        <dbReference type="Proteomes" id="UP000315003"/>
    </source>
</evidence>
<feature type="signal peptide" evidence="6">
    <location>
        <begin position="1"/>
        <end position="26"/>
    </location>
</feature>
<evidence type="ECO:0000256" key="1">
    <source>
        <dbReference type="ARBA" id="ARBA00004141"/>
    </source>
</evidence>
<dbReference type="InterPro" id="IPR056739">
    <property type="entry name" value="NfeD_membrane"/>
</dbReference>
<dbReference type="EMBL" id="CP036272">
    <property type="protein sequence ID" value="QDT61937.1"/>
    <property type="molecule type" value="Genomic_DNA"/>
</dbReference>
<evidence type="ECO:0000256" key="6">
    <source>
        <dbReference type="SAM" id="SignalP"/>
    </source>
</evidence>
<evidence type="ECO:0000313" key="10">
    <source>
        <dbReference type="EMBL" id="QDT61937.1"/>
    </source>
</evidence>
<reference evidence="10 11" key="1">
    <citation type="submission" date="2019-02" db="EMBL/GenBank/DDBJ databases">
        <title>Deep-cultivation of Planctomycetes and their phenomic and genomic characterization uncovers novel biology.</title>
        <authorList>
            <person name="Wiegand S."/>
            <person name="Jogler M."/>
            <person name="Boedeker C."/>
            <person name="Pinto D."/>
            <person name="Vollmers J."/>
            <person name="Rivas-Marin E."/>
            <person name="Kohn T."/>
            <person name="Peeters S.H."/>
            <person name="Heuer A."/>
            <person name="Rast P."/>
            <person name="Oberbeckmann S."/>
            <person name="Bunk B."/>
            <person name="Jeske O."/>
            <person name="Meyerdierks A."/>
            <person name="Storesund J.E."/>
            <person name="Kallscheuer N."/>
            <person name="Luecker S."/>
            <person name="Lage O.M."/>
            <person name="Pohl T."/>
            <person name="Merkel B.J."/>
            <person name="Hornburger P."/>
            <person name="Mueller R.-W."/>
            <person name="Bruemmer F."/>
            <person name="Labrenz M."/>
            <person name="Spormann A.M."/>
            <person name="Op den Camp H."/>
            <person name="Overmann J."/>
            <person name="Amann R."/>
            <person name="Jetten M.S.M."/>
            <person name="Mascher T."/>
            <person name="Medema M.H."/>
            <person name="Devos D.P."/>
            <person name="Kaster A.-K."/>
            <person name="Ovreas L."/>
            <person name="Rohde M."/>
            <person name="Galperin M.Y."/>
            <person name="Jogler C."/>
        </authorList>
    </citation>
    <scope>NUCLEOTIDE SEQUENCE [LARGE SCALE GENOMIC DNA]</scope>
    <source>
        <strain evidence="10 11">SV_7m_r</strain>
    </source>
</reference>
<feature type="transmembrane region" description="Helical" evidence="5">
    <location>
        <begin position="277"/>
        <end position="301"/>
    </location>
</feature>
<feature type="transmembrane region" description="Helical" evidence="5">
    <location>
        <begin position="308"/>
        <end position="325"/>
    </location>
</feature>
<evidence type="ECO:0000259" key="7">
    <source>
        <dbReference type="Pfam" id="PF01957"/>
    </source>
</evidence>
<feature type="transmembrane region" description="Helical" evidence="5">
    <location>
        <begin position="331"/>
        <end position="349"/>
    </location>
</feature>
<evidence type="ECO:0000259" key="9">
    <source>
        <dbReference type="Pfam" id="PF25145"/>
    </source>
</evidence>
<dbReference type="PANTHER" id="PTHR33507">
    <property type="entry name" value="INNER MEMBRANE PROTEIN YBBJ"/>
    <property type="match status" value="1"/>
</dbReference>
<sequence length="506" mass="54253" precursor="true">MPARLRFNIGSVLMACLFSVILSLVAGTQTAEAQEKPAVDQQAAARNAIQVQLHGPIDRSLLEVFACKFQQAVDANPDVILVHIDSPGGEVDASLKMASLIMETEGIQTVAWIERDAISAAAFVSLACDVIAMRPGAHIGDAGMITMDSSGQFRHVPEKLNSLIPKVLTIAKANGRPVALVEKMSSKDMLVYHAQHKEDGTLRYISDKEYKLMDDADQWELGKPLPDAEKDRFLFVSGQRAVELGLADYVAVNEASLANQLNLKTPIVKNDTQTMDYVIPILNSRFMAVVLIMVGLIALLFELSAPGMSVGGIISISCFGLFFWSRFLGGTAGWLEVTLFGLGVICVLLEIFVVPGFGVAGISGMLLMFAGLLLASQRFTIPETREQVMSMGGDALTIFGGFTGFFIALIAISKYIGSIPGLSRLTLAPPTLNAAQATAIPTNDVPGWQVIAVGDTGKAVSPLRPSGKIQFNDQFVDVVSDGDFIDQGTNVKVVNKQGSHVVVRRA</sequence>
<dbReference type="InterPro" id="IPR056738">
    <property type="entry name" value="NfeD1b_N"/>
</dbReference>
<evidence type="ECO:0000256" key="5">
    <source>
        <dbReference type="SAM" id="Phobius"/>
    </source>
</evidence>
<feature type="transmembrane region" description="Helical" evidence="5">
    <location>
        <begin position="395"/>
        <end position="416"/>
    </location>
</feature>
<accession>A0A517T0M7</accession>
<protein>
    <submittedName>
        <fullName evidence="10">Uncharacterized protein</fullName>
    </submittedName>
</protein>
<dbReference type="CDD" id="cd07021">
    <property type="entry name" value="Clp_protease_NfeD_like"/>
    <property type="match status" value="1"/>
</dbReference>
<dbReference type="PANTHER" id="PTHR33507:SF3">
    <property type="entry name" value="INNER MEMBRANE PROTEIN YBBJ"/>
    <property type="match status" value="1"/>
</dbReference>
<dbReference type="Pfam" id="PF24961">
    <property type="entry name" value="NfeD_membrane"/>
    <property type="match status" value="1"/>
</dbReference>
<evidence type="ECO:0000256" key="3">
    <source>
        <dbReference type="ARBA" id="ARBA00022989"/>
    </source>
</evidence>
<dbReference type="SUPFAM" id="SSF52096">
    <property type="entry name" value="ClpP/crotonase"/>
    <property type="match status" value="1"/>
</dbReference>
<keyword evidence="2 5" id="KW-0812">Transmembrane</keyword>
<dbReference type="InterPro" id="IPR002810">
    <property type="entry name" value="NfeD-like_C"/>
</dbReference>
<dbReference type="Proteomes" id="UP000315003">
    <property type="component" value="Chromosome"/>
</dbReference>
<evidence type="ECO:0000259" key="8">
    <source>
        <dbReference type="Pfam" id="PF24961"/>
    </source>
</evidence>
<feature type="domain" description="NfeD1b N-terminal" evidence="9">
    <location>
        <begin position="53"/>
        <end position="203"/>
    </location>
</feature>
<feature type="transmembrane region" description="Helical" evidence="5">
    <location>
        <begin position="356"/>
        <end position="375"/>
    </location>
</feature>
<dbReference type="InterPro" id="IPR012340">
    <property type="entry name" value="NA-bd_OB-fold"/>
</dbReference>
<proteinExistence type="predicted"/>
<keyword evidence="3 5" id="KW-1133">Transmembrane helix</keyword>
<gene>
    <name evidence="10" type="ORF">SV7mr_44780</name>
</gene>
<name>A0A517T0M7_9BACT</name>
<feature type="chain" id="PRO_5022208557" evidence="6">
    <location>
        <begin position="27"/>
        <end position="506"/>
    </location>
</feature>
<dbReference type="Gene3D" id="3.90.226.10">
    <property type="entry name" value="2-enoyl-CoA Hydratase, Chain A, domain 1"/>
    <property type="match status" value="1"/>
</dbReference>
<dbReference type="AlphaFoldDB" id="A0A517T0M7"/>
<evidence type="ECO:0000256" key="2">
    <source>
        <dbReference type="ARBA" id="ARBA00022692"/>
    </source>
</evidence>
<dbReference type="InterPro" id="IPR052165">
    <property type="entry name" value="Membrane_assoc_protease"/>
</dbReference>
<feature type="domain" description="NfeD integral membrane" evidence="8">
    <location>
        <begin position="287"/>
        <end position="410"/>
    </location>
</feature>